<keyword evidence="2 4" id="KW-0378">Hydrolase</keyword>
<proteinExistence type="inferred from homology"/>
<evidence type="ECO:0000256" key="3">
    <source>
        <dbReference type="SAM" id="SignalP"/>
    </source>
</evidence>
<dbReference type="InterPro" id="IPR000667">
    <property type="entry name" value="Peptidase_S13"/>
</dbReference>
<dbReference type="EC" id="3.4.16.4" evidence="4"/>
<dbReference type="AlphaFoldDB" id="A0AAU3H4U7"/>
<dbReference type="PANTHER" id="PTHR30023:SF0">
    <property type="entry name" value="PENICILLIN-SENSITIVE CARBOXYPEPTIDASE A"/>
    <property type="match status" value="1"/>
</dbReference>
<name>A0AAU3H4U7_9ACTN</name>
<dbReference type="GO" id="GO:0000270">
    <property type="term" value="P:peptidoglycan metabolic process"/>
    <property type="evidence" value="ECO:0007669"/>
    <property type="project" value="TreeGrafter"/>
</dbReference>
<feature type="chain" id="PRO_5043457908" evidence="3">
    <location>
        <begin position="30"/>
        <end position="427"/>
    </location>
</feature>
<keyword evidence="3" id="KW-0732">Signal</keyword>
<evidence type="ECO:0000313" key="4">
    <source>
        <dbReference type="EMBL" id="WTZ00206.1"/>
    </source>
</evidence>
<dbReference type="SUPFAM" id="SSF56601">
    <property type="entry name" value="beta-lactamase/transpeptidase-like"/>
    <property type="match status" value="1"/>
</dbReference>
<dbReference type="NCBIfam" id="TIGR00666">
    <property type="entry name" value="PBP4"/>
    <property type="match status" value="1"/>
</dbReference>
<dbReference type="GO" id="GO:0006508">
    <property type="term" value="P:proteolysis"/>
    <property type="evidence" value="ECO:0007669"/>
    <property type="project" value="InterPro"/>
</dbReference>
<protein>
    <submittedName>
        <fullName evidence="4">D-alanyl-D-alanine carboxypeptidase/D-alanyl-D-alanine-endopeptidase</fullName>
        <ecNumber evidence="4">3.4.16.4</ecNumber>
    </submittedName>
</protein>
<comment type="similarity">
    <text evidence="1">Belongs to the peptidase S13 family.</text>
</comment>
<dbReference type="Gene3D" id="3.40.710.10">
    <property type="entry name" value="DD-peptidase/beta-lactamase superfamily"/>
    <property type="match status" value="2"/>
</dbReference>
<feature type="signal peptide" evidence="3">
    <location>
        <begin position="1"/>
        <end position="29"/>
    </location>
</feature>
<dbReference type="Pfam" id="PF02113">
    <property type="entry name" value="Peptidase_S13"/>
    <property type="match status" value="1"/>
</dbReference>
<dbReference type="EMBL" id="CP109535">
    <property type="protein sequence ID" value="WTZ00206.1"/>
    <property type="molecule type" value="Genomic_DNA"/>
</dbReference>
<reference evidence="4" key="1">
    <citation type="submission" date="2022-10" db="EMBL/GenBank/DDBJ databases">
        <title>The complete genomes of actinobacterial strains from the NBC collection.</title>
        <authorList>
            <person name="Joergensen T.S."/>
            <person name="Alvarez Arevalo M."/>
            <person name="Sterndorff E.B."/>
            <person name="Faurdal D."/>
            <person name="Vuksanovic O."/>
            <person name="Mourched A.-S."/>
            <person name="Charusanti P."/>
            <person name="Shaw S."/>
            <person name="Blin K."/>
            <person name="Weber T."/>
        </authorList>
    </citation>
    <scope>NUCLEOTIDE SEQUENCE</scope>
    <source>
        <strain evidence="4">NBC_01401</strain>
    </source>
</reference>
<dbReference type="InterPro" id="IPR012338">
    <property type="entry name" value="Beta-lactam/transpept-like"/>
</dbReference>
<evidence type="ECO:0000256" key="1">
    <source>
        <dbReference type="ARBA" id="ARBA00006096"/>
    </source>
</evidence>
<sequence length="427" mass="44391">MNRAVRRTLVAAVLTPVAGAVMAGQSAFAADQPAASQESVNRLDANDQKLVDNLNARAQDKNIGSTFSGVVMDAESNEVIWGHDAKTALMPASNTKLATATAALTLMGPDHKFTTKVVYGDGTLTLVGGGDRTLTTADLTELAKSATAGLKSAGLDTVKVRIDDSLFAEPTLAEGWNSSYYDDQIAPVRSLVVDGKLVQDTGIDAGKVFAEQLTEQGIGVTGDVTRGQAGSTDFPVAEHQSAELSAIVEQMLKTSDNDIAETLLRATALASGREATYEGGTAAVRDVLTGWYGVSVSNFEIHDGSGLSRSNRITAQTVAEILDLTTDSRHSELLKSITDGLPVAGEAGSTLGPEWGRFDTENSGCAVGKVKGKTGTLTGATALSGLTQGKDGRWKVFSFIENDSTADGDAIKDSLDGLAATVNGCWA</sequence>
<dbReference type="PRINTS" id="PR00922">
    <property type="entry name" value="DADACBPTASE3"/>
</dbReference>
<dbReference type="PANTHER" id="PTHR30023">
    <property type="entry name" value="D-ALANYL-D-ALANINE CARBOXYPEPTIDASE"/>
    <property type="match status" value="1"/>
</dbReference>
<gene>
    <name evidence="4" type="primary">dacB</name>
    <name evidence="4" type="ORF">OG626_19695</name>
</gene>
<accession>A0AAU3H4U7</accession>
<dbReference type="GO" id="GO:0009002">
    <property type="term" value="F:serine-type D-Ala-D-Ala carboxypeptidase activity"/>
    <property type="evidence" value="ECO:0007669"/>
    <property type="project" value="UniProtKB-EC"/>
</dbReference>
<organism evidence="4">
    <name type="scientific">Streptomyces sp. NBC_01401</name>
    <dbReference type="NCBI Taxonomy" id="2903854"/>
    <lineage>
        <taxon>Bacteria</taxon>
        <taxon>Bacillati</taxon>
        <taxon>Actinomycetota</taxon>
        <taxon>Actinomycetes</taxon>
        <taxon>Kitasatosporales</taxon>
        <taxon>Streptomycetaceae</taxon>
        <taxon>Streptomyces</taxon>
    </lineage>
</organism>
<keyword evidence="4" id="KW-0645">Protease</keyword>
<evidence type="ECO:0000256" key="2">
    <source>
        <dbReference type="ARBA" id="ARBA00022801"/>
    </source>
</evidence>
<keyword evidence="4" id="KW-0121">Carboxypeptidase</keyword>